<organism evidence="1 2">
    <name type="scientific">Entotheonella factor</name>
    <dbReference type="NCBI Taxonomy" id="1429438"/>
    <lineage>
        <taxon>Bacteria</taxon>
        <taxon>Pseudomonadati</taxon>
        <taxon>Nitrospinota/Tectimicrobiota group</taxon>
        <taxon>Candidatus Tectimicrobiota</taxon>
        <taxon>Candidatus Entotheonellia</taxon>
        <taxon>Candidatus Entotheonellales</taxon>
        <taxon>Candidatus Entotheonellaceae</taxon>
        <taxon>Candidatus Entotheonella</taxon>
    </lineage>
</organism>
<dbReference type="Proteomes" id="UP000019141">
    <property type="component" value="Unassembled WGS sequence"/>
</dbReference>
<sequence length="56" mass="5978">MSDSWTGTWNTEWTGGYDASAQLTIHSDGTGTYAYGQGTITGTFNDGDYSLSGTWS</sequence>
<dbReference type="EMBL" id="AZHW01000218">
    <property type="protein sequence ID" value="ETX01584.1"/>
    <property type="molecule type" value="Genomic_DNA"/>
</dbReference>
<evidence type="ECO:0000313" key="1">
    <source>
        <dbReference type="EMBL" id="ETX01584.1"/>
    </source>
</evidence>
<dbReference type="HOGENOM" id="CLU_3005556_0_0_7"/>
<evidence type="ECO:0000313" key="2">
    <source>
        <dbReference type="Proteomes" id="UP000019141"/>
    </source>
</evidence>
<accession>W4LU49</accession>
<reference evidence="1 2" key="1">
    <citation type="journal article" date="2014" name="Nature">
        <title>An environmental bacterial taxon with a large and distinct metabolic repertoire.</title>
        <authorList>
            <person name="Wilson M.C."/>
            <person name="Mori T."/>
            <person name="Ruckert C."/>
            <person name="Uria A.R."/>
            <person name="Helf M.J."/>
            <person name="Takada K."/>
            <person name="Gernert C."/>
            <person name="Steffens U.A."/>
            <person name="Heycke N."/>
            <person name="Schmitt S."/>
            <person name="Rinke C."/>
            <person name="Helfrich E.J."/>
            <person name="Brachmann A.O."/>
            <person name="Gurgui C."/>
            <person name="Wakimoto T."/>
            <person name="Kracht M."/>
            <person name="Crusemann M."/>
            <person name="Hentschel U."/>
            <person name="Abe I."/>
            <person name="Matsunaga S."/>
            <person name="Kalinowski J."/>
            <person name="Takeyama H."/>
            <person name="Piel J."/>
        </authorList>
    </citation>
    <scope>NUCLEOTIDE SEQUENCE [LARGE SCALE GENOMIC DNA]</scope>
    <source>
        <strain evidence="2">TSY1</strain>
    </source>
</reference>
<evidence type="ECO:0008006" key="3">
    <source>
        <dbReference type="Google" id="ProtNLM"/>
    </source>
</evidence>
<comment type="caution">
    <text evidence="1">The sequence shown here is derived from an EMBL/GenBank/DDBJ whole genome shotgun (WGS) entry which is preliminary data.</text>
</comment>
<dbReference type="AlphaFoldDB" id="W4LU49"/>
<protein>
    <recommendedName>
        <fullName evidence="3">OAA-family lectin sugar binding domain-containing protein</fullName>
    </recommendedName>
</protein>
<proteinExistence type="predicted"/>
<keyword evidence="2" id="KW-1185">Reference proteome</keyword>
<gene>
    <name evidence="1" type="ORF">ETSY1_06845</name>
</gene>
<name>W4LU49_ENTF1</name>